<dbReference type="AlphaFoldDB" id="A0A0F9R7J5"/>
<protein>
    <submittedName>
        <fullName evidence="1">Uncharacterized protein</fullName>
    </submittedName>
</protein>
<reference evidence="1" key="1">
    <citation type="journal article" date="2015" name="Nature">
        <title>Complex archaea that bridge the gap between prokaryotes and eukaryotes.</title>
        <authorList>
            <person name="Spang A."/>
            <person name="Saw J.H."/>
            <person name="Jorgensen S.L."/>
            <person name="Zaremba-Niedzwiedzka K."/>
            <person name="Martijn J."/>
            <person name="Lind A.E."/>
            <person name="van Eijk R."/>
            <person name="Schleper C."/>
            <person name="Guy L."/>
            <person name="Ettema T.J."/>
        </authorList>
    </citation>
    <scope>NUCLEOTIDE SEQUENCE</scope>
</reference>
<proteinExistence type="predicted"/>
<sequence>MGDMIDWSEQADNCVTDRDEHEQDYDVGNPYEVERKNIPFKIDKKADIRRDLTPFECNVLGALKRASLEPRVYCLAISGSCYIKFAESRLCSLRIGNHKGIKKYRYKWNLRFDCKVYTKKNEDGVNRFYYPAIEYADMIQHIKAYQNKIHKNEKEENE</sequence>
<name>A0A0F9R7J5_9ZZZZ</name>
<dbReference type="EMBL" id="LAZR01003929">
    <property type="protein sequence ID" value="KKN13383.1"/>
    <property type="molecule type" value="Genomic_DNA"/>
</dbReference>
<accession>A0A0F9R7J5</accession>
<organism evidence="1">
    <name type="scientific">marine sediment metagenome</name>
    <dbReference type="NCBI Taxonomy" id="412755"/>
    <lineage>
        <taxon>unclassified sequences</taxon>
        <taxon>metagenomes</taxon>
        <taxon>ecological metagenomes</taxon>
    </lineage>
</organism>
<comment type="caution">
    <text evidence="1">The sequence shown here is derived from an EMBL/GenBank/DDBJ whole genome shotgun (WGS) entry which is preliminary data.</text>
</comment>
<gene>
    <name evidence="1" type="ORF">LCGC14_1007020</name>
</gene>
<evidence type="ECO:0000313" key="1">
    <source>
        <dbReference type="EMBL" id="KKN13383.1"/>
    </source>
</evidence>